<keyword evidence="6" id="KW-1185">Reference proteome</keyword>
<dbReference type="SUPFAM" id="SSF53822">
    <property type="entry name" value="Periplasmic binding protein-like I"/>
    <property type="match status" value="1"/>
</dbReference>
<evidence type="ECO:0000259" key="4">
    <source>
        <dbReference type="PROSITE" id="PS50949"/>
    </source>
</evidence>
<dbReference type="AlphaFoldDB" id="A0A1Z5IR52"/>
<dbReference type="InterPro" id="IPR036390">
    <property type="entry name" value="WH_DNA-bd_sf"/>
</dbReference>
<dbReference type="GO" id="GO:0003700">
    <property type="term" value="F:DNA-binding transcription factor activity"/>
    <property type="evidence" value="ECO:0007669"/>
    <property type="project" value="InterPro"/>
</dbReference>
<protein>
    <submittedName>
        <fullName evidence="5">GntR family transcriptional regulator</fullName>
    </submittedName>
</protein>
<dbReference type="Gene3D" id="1.10.10.10">
    <property type="entry name" value="Winged helix-like DNA-binding domain superfamily/Winged helix DNA-binding domain"/>
    <property type="match status" value="1"/>
</dbReference>
<sequence>MKAKYEIVEDGIKDKILSGVYDVDAKLPTETELMNQFQVSRYTVRRAVGDLENEGYIYRIQGGGMYVNDWQAVNAKSSTSNPMIGVIATHIANYIFPSIISGADQIISDNGFSILLANTHNDPKLERRSLTTMLQSNVAGLIIEPTQSTLPTKNQDLYEKLESLGLPVVFINAEYDLPDLNAPSVTTNDTGALQKLTNYLIDQGHERIVGVFQVDDIQGVNRMNGFIKAYQEHADIVLKSNIIMYQSMDPIKKVLTEIEHAILAEPHPTAIVCYNDQLAIRVMDMVKSMDLSIPDDISITGFDDYNVVRYMDPGLTTMVHEKERMGHDAAQLLMEMMAKKPVKSIKYDPEMVIRDSVKKLIK</sequence>
<dbReference type="PROSITE" id="PS50949">
    <property type="entry name" value="HTH_GNTR"/>
    <property type="match status" value="1"/>
</dbReference>
<dbReference type="Pfam" id="PF13377">
    <property type="entry name" value="Peripla_BP_3"/>
    <property type="match status" value="1"/>
</dbReference>
<dbReference type="GO" id="GO:0000976">
    <property type="term" value="F:transcription cis-regulatory region binding"/>
    <property type="evidence" value="ECO:0007669"/>
    <property type="project" value="TreeGrafter"/>
</dbReference>
<dbReference type="InterPro" id="IPR036388">
    <property type="entry name" value="WH-like_DNA-bd_sf"/>
</dbReference>
<name>A0A1Z5IR52_9LACO</name>
<organism evidence="5 6">
    <name type="scientific">Secundilactobacillus pentosiphilus</name>
    <dbReference type="NCBI Taxonomy" id="1714682"/>
    <lineage>
        <taxon>Bacteria</taxon>
        <taxon>Bacillati</taxon>
        <taxon>Bacillota</taxon>
        <taxon>Bacilli</taxon>
        <taxon>Lactobacillales</taxon>
        <taxon>Lactobacillaceae</taxon>
        <taxon>Secundilactobacillus</taxon>
    </lineage>
</organism>
<evidence type="ECO:0000256" key="2">
    <source>
        <dbReference type="ARBA" id="ARBA00023125"/>
    </source>
</evidence>
<dbReference type="PRINTS" id="PR00035">
    <property type="entry name" value="HTHGNTR"/>
</dbReference>
<accession>A0A1Z5IR52</accession>
<dbReference type="Gene3D" id="3.40.50.2300">
    <property type="match status" value="2"/>
</dbReference>
<dbReference type="PANTHER" id="PTHR30146">
    <property type="entry name" value="LACI-RELATED TRANSCRIPTIONAL REPRESSOR"/>
    <property type="match status" value="1"/>
</dbReference>
<dbReference type="Pfam" id="PF00392">
    <property type="entry name" value="GntR"/>
    <property type="match status" value="1"/>
</dbReference>
<dbReference type="EMBL" id="BCMH01000014">
    <property type="protein sequence ID" value="GAX04219.1"/>
    <property type="molecule type" value="Genomic_DNA"/>
</dbReference>
<keyword evidence="2" id="KW-0238">DNA-binding</keyword>
<dbReference type="SMART" id="SM00345">
    <property type="entry name" value="HTH_GNTR"/>
    <property type="match status" value="1"/>
</dbReference>
<dbReference type="CDD" id="cd01541">
    <property type="entry name" value="PBP1_AraR"/>
    <property type="match status" value="1"/>
</dbReference>
<evidence type="ECO:0000256" key="1">
    <source>
        <dbReference type="ARBA" id="ARBA00023015"/>
    </source>
</evidence>
<evidence type="ECO:0000256" key="3">
    <source>
        <dbReference type="ARBA" id="ARBA00023163"/>
    </source>
</evidence>
<feature type="domain" description="HTH gntR-type" evidence="4">
    <location>
        <begin position="2"/>
        <end position="70"/>
    </location>
</feature>
<keyword evidence="3" id="KW-0804">Transcription</keyword>
<proteinExistence type="predicted"/>
<dbReference type="RefSeq" id="WP_089089170.1">
    <property type="nucleotide sequence ID" value="NZ_BCMH01000014.1"/>
</dbReference>
<comment type="caution">
    <text evidence="5">The sequence shown here is derived from an EMBL/GenBank/DDBJ whole genome shotgun (WGS) entry which is preliminary data.</text>
</comment>
<dbReference type="InterPro" id="IPR046335">
    <property type="entry name" value="LacI/GalR-like_sensor"/>
</dbReference>
<dbReference type="InterPro" id="IPR028082">
    <property type="entry name" value="Peripla_BP_I"/>
</dbReference>
<dbReference type="CDD" id="cd07377">
    <property type="entry name" value="WHTH_GntR"/>
    <property type="match status" value="1"/>
</dbReference>
<dbReference type="InterPro" id="IPR000524">
    <property type="entry name" value="Tscrpt_reg_HTH_GntR"/>
</dbReference>
<reference evidence="5 6" key="1">
    <citation type="submission" date="2015-11" db="EMBL/GenBank/DDBJ databases">
        <title>Draft genome sequences of new species of the genus Lactobacillus isolated from orchardgrass silage.</title>
        <authorList>
            <person name="Tohno M."/>
            <person name="Tanizawa Y."/>
            <person name="Arita M."/>
        </authorList>
    </citation>
    <scope>NUCLEOTIDE SEQUENCE [LARGE SCALE GENOMIC DNA]</scope>
    <source>
        <strain evidence="5 6">IWT140</strain>
    </source>
</reference>
<dbReference type="Proteomes" id="UP000198430">
    <property type="component" value="Unassembled WGS sequence"/>
</dbReference>
<dbReference type="SUPFAM" id="SSF46785">
    <property type="entry name" value="Winged helix' DNA-binding domain"/>
    <property type="match status" value="1"/>
</dbReference>
<gene>
    <name evidence="5" type="primary">gntR_5</name>
    <name evidence="5" type="ORF">IWT140_01857</name>
</gene>
<keyword evidence="1" id="KW-0805">Transcription regulation</keyword>
<evidence type="ECO:0000313" key="5">
    <source>
        <dbReference type="EMBL" id="GAX04219.1"/>
    </source>
</evidence>
<dbReference type="InterPro" id="IPR033532">
    <property type="entry name" value="AraR_ligand_bind_dom"/>
</dbReference>
<evidence type="ECO:0000313" key="6">
    <source>
        <dbReference type="Proteomes" id="UP000198430"/>
    </source>
</evidence>
<dbReference type="PANTHER" id="PTHR30146:SF150">
    <property type="entry name" value="ARABINOSE METABOLISM TRANSCRIPTIONAL REPRESSOR"/>
    <property type="match status" value="1"/>
</dbReference>